<accession>A0A371ECT8</accession>
<protein>
    <recommendedName>
        <fullName evidence="4">GAG-pre-integrase domain-containing protein</fullName>
    </recommendedName>
</protein>
<dbReference type="AlphaFoldDB" id="A0A371ECT8"/>
<evidence type="ECO:0000313" key="3">
    <source>
        <dbReference type="Proteomes" id="UP000257109"/>
    </source>
</evidence>
<feature type="non-terminal residue" evidence="2">
    <location>
        <position position="1"/>
    </location>
</feature>
<gene>
    <name evidence="2" type="ORF">CR513_57681</name>
</gene>
<keyword evidence="1" id="KW-0812">Transmembrane</keyword>
<sequence length="191" mass="22316">MRVNQTTSDKENVVEHPSTLTRIFKILLHKASESLILGQQIYVKSNSLLLLMEIIFLLLDLTTSNFNPLYPYIMFFMFQNLLTTVSLYIGLYKIEELTMGKTNGVVKEQGGLYYLQHTKIGNNINKEDFPSSQRETSKTWVAYQIWLYHKRLEHPPFRLPKVMFVESFKCNVCQFSKHHRATFSPSNNKSL</sequence>
<dbReference type="OrthoDB" id="1750639at2759"/>
<dbReference type="Proteomes" id="UP000257109">
    <property type="component" value="Unassembled WGS sequence"/>
</dbReference>
<feature type="transmembrane region" description="Helical" evidence="1">
    <location>
        <begin position="72"/>
        <end position="91"/>
    </location>
</feature>
<evidence type="ECO:0000313" key="2">
    <source>
        <dbReference type="EMBL" id="RDX63836.1"/>
    </source>
</evidence>
<reference evidence="2" key="1">
    <citation type="submission" date="2018-05" db="EMBL/GenBank/DDBJ databases">
        <title>Draft genome of Mucuna pruriens seed.</title>
        <authorList>
            <person name="Nnadi N.E."/>
            <person name="Vos R."/>
            <person name="Hasami M.H."/>
            <person name="Devisetty U.K."/>
            <person name="Aguiy J.C."/>
        </authorList>
    </citation>
    <scope>NUCLEOTIDE SEQUENCE [LARGE SCALE GENOMIC DNA]</scope>
    <source>
        <strain evidence="2">JCA_2017</strain>
    </source>
</reference>
<evidence type="ECO:0008006" key="4">
    <source>
        <dbReference type="Google" id="ProtNLM"/>
    </source>
</evidence>
<keyword evidence="1" id="KW-1133">Transmembrane helix</keyword>
<comment type="caution">
    <text evidence="2">The sequence shown here is derived from an EMBL/GenBank/DDBJ whole genome shotgun (WGS) entry which is preliminary data.</text>
</comment>
<feature type="transmembrane region" description="Helical" evidence="1">
    <location>
        <begin position="48"/>
        <end position="66"/>
    </location>
</feature>
<dbReference type="EMBL" id="QJKJ01014681">
    <property type="protein sequence ID" value="RDX63836.1"/>
    <property type="molecule type" value="Genomic_DNA"/>
</dbReference>
<evidence type="ECO:0000256" key="1">
    <source>
        <dbReference type="SAM" id="Phobius"/>
    </source>
</evidence>
<keyword evidence="3" id="KW-1185">Reference proteome</keyword>
<keyword evidence="1" id="KW-0472">Membrane</keyword>
<name>A0A371ECT8_MUCPR</name>
<proteinExistence type="predicted"/>
<organism evidence="2 3">
    <name type="scientific">Mucuna pruriens</name>
    <name type="common">Velvet bean</name>
    <name type="synonym">Dolichos pruriens</name>
    <dbReference type="NCBI Taxonomy" id="157652"/>
    <lineage>
        <taxon>Eukaryota</taxon>
        <taxon>Viridiplantae</taxon>
        <taxon>Streptophyta</taxon>
        <taxon>Embryophyta</taxon>
        <taxon>Tracheophyta</taxon>
        <taxon>Spermatophyta</taxon>
        <taxon>Magnoliopsida</taxon>
        <taxon>eudicotyledons</taxon>
        <taxon>Gunneridae</taxon>
        <taxon>Pentapetalae</taxon>
        <taxon>rosids</taxon>
        <taxon>fabids</taxon>
        <taxon>Fabales</taxon>
        <taxon>Fabaceae</taxon>
        <taxon>Papilionoideae</taxon>
        <taxon>50 kb inversion clade</taxon>
        <taxon>NPAAA clade</taxon>
        <taxon>indigoferoid/millettioid clade</taxon>
        <taxon>Phaseoleae</taxon>
        <taxon>Mucuna</taxon>
    </lineage>
</organism>